<dbReference type="RefSeq" id="WP_140604588.1">
    <property type="nucleotide sequence ID" value="NZ_SAWY01000036.1"/>
</dbReference>
<evidence type="ECO:0000313" key="2">
    <source>
        <dbReference type="Proteomes" id="UP000315303"/>
    </source>
</evidence>
<keyword evidence="2" id="KW-1185">Reference proteome</keyword>
<comment type="caution">
    <text evidence="1">The sequence shown here is derived from an EMBL/GenBank/DDBJ whole genome shotgun (WGS) entry which is preliminary data.</text>
</comment>
<evidence type="ECO:0000313" key="1">
    <source>
        <dbReference type="EMBL" id="TPH13265.1"/>
    </source>
</evidence>
<sequence>MSEQIDSLNCLKRMAGSCIINKDDEYEYHLQECINAMSKNLHNDYPYMNWFAAVGVYEVENGLPLLSNQMYDEMVDSYE</sequence>
<gene>
    <name evidence="1" type="ORF">EPA86_13810</name>
</gene>
<protein>
    <submittedName>
        <fullName evidence="1">Uncharacterized protein</fullName>
    </submittedName>
</protein>
<dbReference type="AlphaFoldDB" id="A0A502KSX8"/>
<proteinExistence type="predicted"/>
<organism evidence="1 2">
    <name type="scientific">Litorilituus lipolyticus</name>
    <dbReference type="NCBI Taxonomy" id="2491017"/>
    <lineage>
        <taxon>Bacteria</taxon>
        <taxon>Pseudomonadati</taxon>
        <taxon>Pseudomonadota</taxon>
        <taxon>Gammaproteobacteria</taxon>
        <taxon>Alteromonadales</taxon>
        <taxon>Colwelliaceae</taxon>
        <taxon>Litorilituus</taxon>
    </lineage>
</organism>
<reference evidence="1 2" key="1">
    <citation type="submission" date="2019-01" db="EMBL/GenBank/DDBJ databases">
        <title>Litorilituus lipolytica sp. nov., isolated from intertidal sand of the Yellow Sea in China.</title>
        <authorList>
            <person name="Liu A."/>
        </authorList>
    </citation>
    <scope>NUCLEOTIDE SEQUENCE [LARGE SCALE GENOMIC DNA]</scope>
    <source>
        <strain evidence="1 2">RZ04</strain>
    </source>
</reference>
<dbReference type="Proteomes" id="UP000315303">
    <property type="component" value="Unassembled WGS sequence"/>
</dbReference>
<name>A0A502KSX8_9GAMM</name>
<accession>A0A502KSX8</accession>
<dbReference type="EMBL" id="SAWY01000036">
    <property type="protein sequence ID" value="TPH13265.1"/>
    <property type="molecule type" value="Genomic_DNA"/>
</dbReference>